<dbReference type="PROSITE" id="PS51084">
    <property type="entry name" value="HIT_2"/>
    <property type="match status" value="1"/>
</dbReference>
<dbReference type="GO" id="GO:0003824">
    <property type="term" value="F:catalytic activity"/>
    <property type="evidence" value="ECO:0007669"/>
    <property type="project" value="InterPro"/>
</dbReference>
<dbReference type="Gene3D" id="3.30.428.10">
    <property type="entry name" value="HIT-like"/>
    <property type="match status" value="1"/>
</dbReference>
<feature type="non-terminal residue" evidence="5">
    <location>
        <position position="1"/>
    </location>
</feature>
<evidence type="ECO:0000313" key="5">
    <source>
        <dbReference type="EMBL" id="KRH91965.1"/>
    </source>
</evidence>
<dbReference type="GO" id="GO:0009117">
    <property type="term" value="P:nucleotide metabolic process"/>
    <property type="evidence" value="ECO:0007669"/>
    <property type="project" value="TreeGrafter"/>
</dbReference>
<dbReference type="AlphaFoldDB" id="A0A0R0LR30"/>
<dbReference type="PANTHER" id="PTHR46648">
    <property type="entry name" value="HIT FAMILY PROTEIN 1"/>
    <property type="match status" value="1"/>
</dbReference>
<organism evidence="5 6">
    <name type="scientific">Pseudoloma neurophilia</name>
    <dbReference type="NCBI Taxonomy" id="146866"/>
    <lineage>
        <taxon>Eukaryota</taxon>
        <taxon>Fungi</taxon>
        <taxon>Fungi incertae sedis</taxon>
        <taxon>Microsporidia</taxon>
        <taxon>Pseudoloma</taxon>
    </lineage>
</organism>
<feature type="short sequence motif" description="Histidine triad motif" evidence="2 3">
    <location>
        <begin position="106"/>
        <end position="110"/>
    </location>
</feature>
<evidence type="ECO:0000313" key="6">
    <source>
        <dbReference type="Proteomes" id="UP000051530"/>
    </source>
</evidence>
<dbReference type="SUPFAM" id="SSF54197">
    <property type="entry name" value="HIT-like"/>
    <property type="match status" value="1"/>
</dbReference>
<accession>A0A0R0LR30</accession>
<dbReference type="PRINTS" id="PR00332">
    <property type="entry name" value="HISTRIAD"/>
</dbReference>
<evidence type="ECO:0000256" key="3">
    <source>
        <dbReference type="PROSITE-ProRule" id="PRU00464"/>
    </source>
</evidence>
<protein>
    <submittedName>
        <fullName evidence="5">Zinc-binding protein of the histidine triad (HIT) family</fullName>
    </submittedName>
</protein>
<name>A0A0R0LR30_9MICR</name>
<comment type="caution">
    <text evidence="5">The sequence shown here is derived from an EMBL/GenBank/DDBJ whole genome shotgun (WGS) entry which is preliminary data.</text>
</comment>
<dbReference type="EMBL" id="LGUB01001347">
    <property type="protein sequence ID" value="KRH91965.1"/>
    <property type="molecule type" value="Genomic_DNA"/>
</dbReference>
<dbReference type="Proteomes" id="UP000051530">
    <property type="component" value="Unassembled WGS sequence"/>
</dbReference>
<dbReference type="OrthoDB" id="672793at2759"/>
<dbReference type="PANTHER" id="PTHR46648:SF1">
    <property type="entry name" value="ADENOSINE 5'-MONOPHOSPHORAMIDASE HNT1"/>
    <property type="match status" value="1"/>
</dbReference>
<evidence type="ECO:0000256" key="2">
    <source>
        <dbReference type="PIRSR" id="PIRSR601310-3"/>
    </source>
</evidence>
<evidence type="ECO:0000256" key="1">
    <source>
        <dbReference type="PIRSR" id="PIRSR601310-1"/>
    </source>
</evidence>
<feature type="domain" description="HIT" evidence="4">
    <location>
        <begin position="19"/>
        <end position="121"/>
    </location>
</feature>
<gene>
    <name evidence="5" type="ORF">M153_16223000720</name>
</gene>
<evidence type="ECO:0000259" key="4">
    <source>
        <dbReference type="PROSITE" id="PS51084"/>
    </source>
</evidence>
<sequence length="148" mass="17428">KEISLHYKSLYHKEMSEALSCLFCKLQHNNPNILYQNDSCYLILDIFPLAIQHMLLIPKKHAPYLHEYSSDELNDILPTIQHVVKTLGIKKYNLLQNNGHLQSIEHVHFHIIPCLEQGLNIQWNVIKTESDYVEKTVNELKKRLSERK</sequence>
<dbReference type="InterPro" id="IPR036265">
    <property type="entry name" value="HIT-like_sf"/>
</dbReference>
<feature type="active site" description="Tele-AMP-histidine intermediate" evidence="1">
    <location>
        <position position="108"/>
    </location>
</feature>
<dbReference type="InterPro" id="IPR001310">
    <property type="entry name" value="Histidine_triad_HIT"/>
</dbReference>
<dbReference type="Pfam" id="PF01230">
    <property type="entry name" value="HIT"/>
    <property type="match status" value="1"/>
</dbReference>
<dbReference type="VEuPathDB" id="MicrosporidiaDB:M153_16223000720"/>
<reference evidence="5 6" key="1">
    <citation type="submission" date="2015-07" db="EMBL/GenBank/DDBJ databases">
        <title>The genome of Pseudoloma neurophilia, a relevant intracellular parasite of the zebrafish.</title>
        <authorList>
            <person name="Ndikumana S."/>
            <person name="Pelin A."/>
            <person name="Sanders J."/>
            <person name="Corradi N."/>
        </authorList>
    </citation>
    <scope>NUCLEOTIDE SEQUENCE [LARGE SCALE GENOMIC DNA]</scope>
    <source>
        <strain evidence="5 6">MK1</strain>
    </source>
</reference>
<keyword evidence="6" id="KW-1185">Reference proteome</keyword>
<proteinExistence type="predicted"/>
<dbReference type="InterPro" id="IPR011146">
    <property type="entry name" value="HIT-like"/>
</dbReference>